<evidence type="ECO:0000313" key="2">
    <source>
        <dbReference type="Proteomes" id="UP001597180"/>
    </source>
</evidence>
<reference evidence="2" key="1">
    <citation type="journal article" date="2019" name="Int. J. Syst. Evol. Microbiol.">
        <title>The Global Catalogue of Microorganisms (GCM) 10K type strain sequencing project: providing services to taxonomists for standard genome sequencing and annotation.</title>
        <authorList>
            <consortium name="The Broad Institute Genomics Platform"/>
            <consortium name="The Broad Institute Genome Sequencing Center for Infectious Disease"/>
            <person name="Wu L."/>
            <person name="Ma J."/>
        </authorList>
    </citation>
    <scope>NUCLEOTIDE SEQUENCE [LARGE SCALE GENOMIC DNA]</scope>
    <source>
        <strain evidence="2">CCUG 53270</strain>
    </source>
</reference>
<comment type="caution">
    <text evidence="1">The sequence shown here is derived from an EMBL/GenBank/DDBJ whole genome shotgun (WGS) entry which is preliminary data.</text>
</comment>
<name>A0ABW3USM6_9BACL</name>
<organism evidence="1 2">
    <name type="scientific">Paenibacillus vulneris</name>
    <dbReference type="NCBI Taxonomy" id="1133364"/>
    <lineage>
        <taxon>Bacteria</taxon>
        <taxon>Bacillati</taxon>
        <taxon>Bacillota</taxon>
        <taxon>Bacilli</taxon>
        <taxon>Bacillales</taxon>
        <taxon>Paenibacillaceae</taxon>
        <taxon>Paenibacillus</taxon>
    </lineage>
</organism>
<dbReference type="EMBL" id="JBHTLU010000036">
    <property type="protein sequence ID" value="MFD1223738.1"/>
    <property type="molecule type" value="Genomic_DNA"/>
</dbReference>
<dbReference type="Proteomes" id="UP001597180">
    <property type="component" value="Unassembled WGS sequence"/>
</dbReference>
<proteinExistence type="predicted"/>
<accession>A0ABW3USM6</accession>
<sequence length="73" mass="8466">MDVEYALEEFTSTFETRENIAKSNPISRVSTVAEGAYPTGVLLLMFKLYKFFNRPSSLNGCFFFSQRQAWRLL</sequence>
<keyword evidence="2" id="KW-1185">Reference proteome</keyword>
<dbReference type="RefSeq" id="WP_345587841.1">
    <property type="nucleotide sequence ID" value="NZ_BAABJG010000014.1"/>
</dbReference>
<gene>
    <name evidence="1" type="ORF">ACFQ4B_26810</name>
</gene>
<protein>
    <submittedName>
        <fullName evidence="1">Uncharacterized protein</fullName>
    </submittedName>
</protein>
<evidence type="ECO:0000313" key="1">
    <source>
        <dbReference type="EMBL" id="MFD1223738.1"/>
    </source>
</evidence>